<comment type="pathway">
    <text evidence="2">Amino-acid biosynthesis; L-serine biosynthesis; L-serine from 3-phospho-D-glycerate: step 3/3.</text>
</comment>
<organism evidence="15 16">
    <name type="scientific">Sutterella parvirubra YIT 11816</name>
    <dbReference type="NCBI Taxonomy" id="762967"/>
    <lineage>
        <taxon>Bacteria</taxon>
        <taxon>Pseudomonadati</taxon>
        <taxon>Pseudomonadota</taxon>
        <taxon>Betaproteobacteria</taxon>
        <taxon>Burkholderiales</taxon>
        <taxon>Sutterellaceae</taxon>
        <taxon>Sutterella</taxon>
    </lineage>
</organism>
<proteinExistence type="inferred from homology"/>
<evidence type="ECO:0000313" key="16">
    <source>
        <dbReference type="Proteomes" id="UP000004956"/>
    </source>
</evidence>
<dbReference type="HOGENOM" id="CLU_036368_4_0_4"/>
<evidence type="ECO:0000256" key="8">
    <source>
        <dbReference type="ARBA" id="ARBA00022801"/>
    </source>
</evidence>
<keyword evidence="8" id="KW-0378">Hydrolase</keyword>
<evidence type="ECO:0000256" key="4">
    <source>
        <dbReference type="ARBA" id="ARBA00012640"/>
    </source>
</evidence>
<dbReference type="AlphaFoldDB" id="H3KFQ8"/>
<dbReference type="GO" id="GO:0006564">
    <property type="term" value="P:L-serine biosynthetic process"/>
    <property type="evidence" value="ECO:0007669"/>
    <property type="project" value="UniProtKB-KW"/>
</dbReference>
<comment type="catalytic activity">
    <reaction evidence="12">
        <text>O-phospho-L-serine + H2O = L-serine + phosphate</text>
        <dbReference type="Rhea" id="RHEA:21208"/>
        <dbReference type="ChEBI" id="CHEBI:15377"/>
        <dbReference type="ChEBI" id="CHEBI:33384"/>
        <dbReference type="ChEBI" id="CHEBI:43474"/>
        <dbReference type="ChEBI" id="CHEBI:57524"/>
        <dbReference type="EC" id="3.1.3.3"/>
    </reaction>
</comment>
<dbReference type="NCBIfam" id="TIGR00338">
    <property type="entry name" value="serB"/>
    <property type="match status" value="1"/>
</dbReference>
<name>H3KFQ8_9BURK</name>
<evidence type="ECO:0000256" key="12">
    <source>
        <dbReference type="ARBA" id="ARBA00048138"/>
    </source>
</evidence>
<comment type="similarity">
    <text evidence="3">Belongs to the HAD-like hydrolase superfamily. SerB family.</text>
</comment>
<evidence type="ECO:0000256" key="13">
    <source>
        <dbReference type="ARBA" id="ARBA00048523"/>
    </source>
</evidence>
<dbReference type="GO" id="GO:0036424">
    <property type="term" value="F:L-phosphoserine phosphatase activity"/>
    <property type="evidence" value="ECO:0007669"/>
    <property type="project" value="InterPro"/>
</dbReference>
<dbReference type="RefSeq" id="WP_008542599.1">
    <property type="nucleotide sequence ID" value="NZ_JH604983.1"/>
</dbReference>
<dbReference type="InterPro" id="IPR004469">
    <property type="entry name" value="PSP"/>
</dbReference>
<dbReference type="SUPFAM" id="SSF56784">
    <property type="entry name" value="HAD-like"/>
    <property type="match status" value="1"/>
</dbReference>
<comment type="catalytic activity">
    <reaction evidence="13">
        <text>O-phospho-D-serine + H2O = D-serine + phosphate</text>
        <dbReference type="Rhea" id="RHEA:24873"/>
        <dbReference type="ChEBI" id="CHEBI:15377"/>
        <dbReference type="ChEBI" id="CHEBI:35247"/>
        <dbReference type="ChEBI" id="CHEBI:43474"/>
        <dbReference type="ChEBI" id="CHEBI:58680"/>
        <dbReference type="EC" id="3.1.3.3"/>
    </reaction>
</comment>
<dbReference type="GO" id="GO:0005737">
    <property type="term" value="C:cytoplasm"/>
    <property type="evidence" value="ECO:0007669"/>
    <property type="project" value="TreeGrafter"/>
</dbReference>
<evidence type="ECO:0000256" key="11">
    <source>
        <dbReference type="ARBA" id="ARBA00031693"/>
    </source>
</evidence>
<dbReference type="OrthoDB" id="9792539at2"/>
<evidence type="ECO:0000256" key="2">
    <source>
        <dbReference type="ARBA" id="ARBA00005135"/>
    </source>
</evidence>
<dbReference type="InterPro" id="IPR023214">
    <property type="entry name" value="HAD_sf"/>
</dbReference>
<evidence type="ECO:0000256" key="3">
    <source>
        <dbReference type="ARBA" id="ARBA00009184"/>
    </source>
</evidence>
<dbReference type="NCBIfam" id="TIGR01488">
    <property type="entry name" value="HAD-SF-IB"/>
    <property type="match status" value="1"/>
</dbReference>
<evidence type="ECO:0000256" key="7">
    <source>
        <dbReference type="ARBA" id="ARBA00022723"/>
    </source>
</evidence>
<gene>
    <name evidence="15" type="ORF">HMPREF9440_01577</name>
</gene>
<evidence type="ECO:0000256" key="10">
    <source>
        <dbReference type="ARBA" id="ARBA00023299"/>
    </source>
</evidence>
<keyword evidence="10" id="KW-0718">Serine biosynthesis</keyword>
<evidence type="ECO:0000256" key="1">
    <source>
        <dbReference type="ARBA" id="ARBA00001946"/>
    </source>
</evidence>
<dbReference type="Pfam" id="PF00702">
    <property type="entry name" value="Hydrolase"/>
    <property type="match status" value="1"/>
</dbReference>
<dbReference type="PANTHER" id="PTHR43344:SF2">
    <property type="entry name" value="PHOSPHOSERINE PHOSPHATASE"/>
    <property type="match status" value="1"/>
</dbReference>
<evidence type="ECO:0000256" key="5">
    <source>
        <dbReference type="ARBA" id="ARBA00015196"/>
    </source>
</evidence>
<evidence type="ECO:0000256" key="9">
    <source>
        <dbReference type="ARBA" id="ARBA00022842"/>
    </source>
</evidence>
<evidence type="ECO:0000313" key="15">
    <source>
        <dbReference type="EMBL" id="EHY31052.1"/>
    </source>
</evidence>
<reference evidence="15 16" key="1">
    <citation type="submission" date="2011-11" db="EMBL/GenBank/DDBJ databases">
        <authorList>
            <person name="Weinstock G."/>
            <person name="Sodergren E."/>
            <person name="Clifton S."/>
            <person name="Fulton L."/>
            <person name="Fulton B."/>
            <person name="Courtney L."/>
            <person name="Fronick C."/>
            <person name="Harrison M."/>
            <person name="Strong C."/>
            <person name="Farmer C."/>
            <person name="Delahaunty K."/>
            <person name="Markovic C."/>
            <person name="Hall O."/>
            <person name="Minx P."/>
            <person name="Tomlinson C."/>
            <person name="Mitreva M."/>
            <person name="Hou S."/>
            <person name="Chen J."/>
            <person name="Wollam A."/>
            <person name="Pepin K.H."/>
            <person name="Johnson M."/>
            <person name="Bhonagiri V."/>
            <person name="Zhang X."/>
            <person name="Suruliraj S."/>
            <person name="Warren W."/>
            <person name="Chinwalla A."/>
            <person name="Mardis E.R."/>
            <person name="Wilson R.K."/>
        </authorList>
    </citation>
    <scope>NUCLEOTIDE SEQUENCE [LARGE SCALE GENOMIC DNA]</scope>
    <source>
        <strain evidence="15 16">YIT 11816</strain>
    </source>
</reference>
<keyword evidence="6" id="KW-0028">Amino-acid biosynthesis</keyword>
<keyword evidence="9" id="KW-0460">Magnesium</keyword>
<sequence>MVDVILCGRPFAQLETLAEAFHPKRVRRTASPVEALRLCGVDEVEDREDLAALPVRAAEIRADHFIVPEGFSVKSFKLACFDMDSTLTRNECIDDMAALVGKGEEVARITREAMEGKLPFAENLRRRVAILEGFPKALLDKVNAETRLQAGAEAWIGFLQKHGVRCAIVTGGFTDSAAALGKRLGIDLWISNTLEWTDEALMTGRVFGPAGGRILDADGKRRALEVLASAAHLSLAQTIAAGDGANDLEMIGAAGFGFAFHGKPVVEAAAPHAVRFGGLDVAMLAFVEAWS</sequence>
<dbReference type="PATRIC" id="fig|762967.3.peg.1239"/>
<accession>H3KFQ8</accession>
<comment type="caution">
    <text evidence="15">The sequence shown here is derived from an EMBL/GenBank/DDBJ whole genome shotgun (WGS) entry which is preliminary data.</text>
</comment>
<keyword evidence="7" id="KW-0479">Metal-binding</keyword>
<dbReference type="InterPro" id="IPR050582">
    <property type="entry name" value="HAD-like_SerB"/>
</dbReference>
<dbReference type="PANTHER" id="PTHR43344">
    <property type="entry name" value="PHOSPHOSERINE PHOSPHATASE"/>
    <property type="match status" value="1"/>
</dbReference>
<feature type="active site" description="Proton donor" evidence="14">
    <location>
        <position position="84"/>
    </location>
</feature>
<evidence type="ECO:0000256" key="14">
    <source>
        <dbReference type="PIRSR" id="PIRSR604469-1"/>
    </source>
</evidence>
<dbReference type="UniPathway" id="UPA00135">
    <property type="reaction ID" value="UER00198"/>
</dbReference>
<dbReference type="Proteomes" id="UP000004956">
    <property type="component" value="Unassembled WGS sequence"/>
</dbReference>
<dbReference type="InterPro" id="IPR036412">
    <property type="entry name" value="HAD-like_sf"/>
</dbReference>
<feature type="active site" description="Nucleophile" evidence="14">
    <location>
        <position position="82"/>
    </location>
</feature>
<dbReference type="EMBL" id="AFBQ01000235">
    <property type="protein sequence ID" value="EHY31052.1"/>
    <property type="molecule type" value="Genomic_DNA"/>
</dbReference>
<evidence type="ECO:0000256" key="6">
    <source>
        <dbReference type="ARBA" id="ARBA00022605"/>
    </source>
</evidence>
<keyword evidence="16" id="KW-1185">Reference proteome</keyword>
<protein>
    <recommendedName>
        <fullName evidence="5">Phosphoserine phosphatase</fullName>
        <ecNumber evidence="4">3.1.3.3</ecNumber>
    </recommendedName>
    <alternativeName>
        <fullName evidence="11">O-phosphoserine phosphohydrolase</fullName>
    </alternativeName>
</protein>
<dbReference type="GO" id="GO:0000287">
    <property type="term" value="F:magnesium ion binding"/>
    <property type="evidence" value="ECO:0007669"/>
    <property type="project" value="TreeGrafter"/>
</dbReference>
<comment type="cofactor">
    <cofactor evidence="1">
        <name>Mg(2+)</name>
        <dbReference type="ChEBI" id="CHEBI:18420"/>
    </cofactor>
</comment>
<dbReference type="Gene3D" id="3.40.50.1000">
    <property type="entry name" value="HAD superfamily/HAD-like"/>
    <property type="match status" value="1"/>
</dbReference>
<dbReference type="EC" id="3.1.3.3" evidence="4"/>
<dbReference type="STRING" id="762967.HMPREF9440_01577"/>